<keyword evidence="2" id="KW-1185">Reference proteome</keyword>
<comment type="caution">
    <text evidence="1">The sequence shown here is derived from an EMBL/GenBank/DDBJ whole genome shotgun (WGS) entry which is preliminary data.</text>
</comment>
<sequence length="66" mass="7981">MSTDRDLLSTLDQHLLNNFRPTAEQYFRENPHFGFRYFEIAEDEYSSERTQKNIKKISKGQRLQIQ</sequence>
<protein>
    <submittedName>
        <fullName evidence="1">Uncharacterized protein</fullName>
    </submittedName>
</protein>
<name>A0ABV4WX01_9CYAN</name>
<proteinExistence type="predicted"/>
<gene>
    <name evidence="1" type="ORF">ACE1CA_34600</name>
</gene>
<organism evidence="1 2">
    <name type="scientific">Floridaenema evergladense BLCC-F167</name>
    <dbReference type="NCBI Taxonomy" id="3153639"/>
    <lineage>
        <taxon>Bacteria</taxon>
        <taxon>Bacillati</taxon>
        <taxon>Cyanobacteriota</taxon>
        <taxon>Cyanophyceae</taxon>
        <taxon>Oscillatoriophycideae</taxon>
        <taxon>Aerosakkonematales</taxon>
        <taxon>Aerosakkonemataceae</taxon>
        <taxon>Floridanema</taxon>
        <taxon>Floridanema evergladense</taxon>
    </lineage>
</organism>
<evidence type="ECO:0000313" key="1">
    <source>
        <dbReference type="EMBL" id="MFB2839650.1"/>
    </source>
</evidence>
<accession>A0ABV4WX01</accession>
<dbReference type="Proteomes" id="UP001576780">
    <property type="component" value="Unassembled WGS sequence"/>
</dbReference>
<reference evidence="1 2" key="1">
    <citation type="submission" date="2024-09" db="EMBL/GenBank/DDBJ databases">
        <title>Floridaenema gen nov. (Aerosakkonemataceae, Aerosakkonematales ord. nov., Cyanobacteria) from benthic tropical and subtropical fresh waters, with the description of four new species.</title>
        <authorList>
            <person name="Moretto J.A."/>
            <person name="Berthold D.E."/>
            <person name="Lefler F.W."/>
            <person name="Huang I.-S."/>
            <person name="Laughinghouse H. IV."/>
        </authorList>
    </citation>
    <scope>NUCLEOTIDE SEQUENCE [LARGE SCALE GENOMIC DNA]</scope>
    <source>
        <strain evidence="1 2">BLCC-F167</strain>
    </source>
</reference>
<dbReference type="EMBL" id="JBHFNT010000317">
    <property type="protein sequence ID" value="MFB2839650.1"/>
    <property type="molecule type" value="Genomic_DNA"/>
</dbReference>
<evidence type="ECO:0000313" key="2">
    <source>
        <dbReference type="Proteomes" id="UP001576780"/>
    </source>
</evidence>